<evidence type="ECO:0000313" key="3">
    <source>
        <dbReference type="Proteomes" id="UP000095607"/>
    </source>
</evidence>
<keyword evidence="3" id="KW-1185">Reference proteome</keyword>
<evidence type="ECO:0000256" key="1">
    <source>
        <dbReference type="SAM" id="Phobius"/>
    </source>
</evidence>
<keyword evidence="1" id="KW-0812">Transmembrane</keyword>
<dbReference type="Proteomes" id="UP000095607">
    <property type="component" value="Chromosome"/>
</dbReference>
<accession>A0ABN4SH00</accession>
<feature type="transmembrane region" description="Helical" evidence="1">
    <location>
        <begin position="81"/>
        <end position="101"/>
    </location>
</feature>
<sequence>MPPRQDIFRPPRAVASSRSTHITTRLARQRMCSSPALHDSSSWLVVNVCSRALVSGFTLVLTLVLVLAWKGWVLRFMAAPFGVAFVCMAAMFGFPLFPVYVQNLRSRT</sequence>
<organism evidence="2 3">
    <name type="scientific">Delftia tsuruhatensis</name>
    <dbReference type="NCBI Taxonomy" id="180282"/>
    <lineage>
        <taxon>Bacteria</taxon>
        <taxon>Pseudomonadati</taxon>
        <taxon>Pseudomonadota</taxon>
        <taxon>Betaproteobacteria</taxon>
        <taxon>Burkholderiales</taxon>
        <taxon>Comamonadaceae</taxon>
        <taxon>Delftia</taxon>
    </lineage>
</organism>
<name>A0ABN4SH00_9BURK</name>
<feature type="transmembrane region" description="Helical" evidence="1">
    <location>
        <begin position="43"/>
        <end position="69"/>
    </location>
</feature>
<dbReference type="EMBL" id="CP017420">
    <property type="protein sequence ID" value="AOV02776.1"/>
    <property type="molecule type" value="Genomic_DNA"/>
</dbReference>
<keyword evidence="1" id="KW-0472">Membrane</keyword>
<evidence type="ECO:0000313" key="2">
    <source>
        <dbReference type="EMBL" id="AOV02776.1"/>
    </source>
</evidence>
<protein>
    <submittedName>
        <fullName evidence="2">Uncharacterized protein</fullName>
    </submittedName>
</protein>
<reference evidence="2 3" key="1">
    <citation type="submission" date="2016-09" db="EMBL/GenBank/DDBJ databases">
        <title>Complete genome sequence of Deltia acidovorans CM13 isolated from murine proximal colonic tissue.</title>
        <authorList>
            <person name="Saffarian A."/>
        </authorList>
    </citation>
    <scope>NUCLEOTIDE SEQUENCE [LARGE SCALE GENOMIC DNA]</scope>
    <source>
        <strain evidence="2 3">CM13</strain>
    </source>
</reference>
<keyword evidence="1" id="KW-1133">Transmembrane helix</keyword>
<gene>
    <name evidence="2" type="ORF">BI380_16230</name>
</gene>
<proteinExistence type="predicted"/>